<dbReference type="InterPro" id="IPR023210">
    <property type="entry name" value="NADP_OxRdtase_dom"/>
</dbReference>
<organism evidence="5 6">
    <name type="scientific">Cimex lectularius</name>
    <name type="common">Bed bug</name>
    <name type="synonym">Acanthia lectularia</name>
    <dbReference type="NCBI Taxonomy" id="79782"/>
    <lineage>
        <taxon>Eukaryota</taxon>
        <taxon>Metazoa</taxon>
        <taxon>Ecdysozoa</taxon>
        <taxon>Arthropoda</taxon>
        <taxon>Hexapoda</taxon>
        <taxon>Insecta</taxon>
        <taxon>Pterygota</taxon>
        <taxon>Neoptera</taxon>
        <taxon>Paraneoptera</taxon>
        <taxon>Hemiptera</taxon>
        <taxon>Heteroptera</taxon>
        <taxon>Panheteroptera</taxon>
        <taxon>Cimicomorpha</taxon>
        <taxon>Cimicidae</taxon>
        <taxon>Cimex</taxon>
    </lineage>
</organism>
<gene>
    <name evidence="5" type="primary">106666255</name>
</gene>
<comment type="similarity">
    <text evidence="1">Belongs to the aldo/keto reductase family.</text>
</comment>
<dbReference type="GO" id="GO:0016491">
    <property type="term" value="F:oxidoreductase activity"/>
    <property type="evidence" value="ECO:0007669"/>
    <property type="project" value="UniProtKB-KW"/>
</dbReference>
<dbReference type="InterPro" id="IPR020471">
    <property type="entry name" value="AKR"/>
</dbReference>
<reference evidence="5" key="1">
    <citation type="submission" date="2022-01" db="UniProtKB">
        <authorList>
            <consortium name="EnsemblMetazoa"/>
        </authorList>
    </citation>
    <scope>IDENTIFICATION</scope>
</reference>
<evidence type="ECO:0000259" key="4">
    <source>
        <dbReference type="Pfam" id="PF00248"/>
    </source>
</evidence>
<dbReference type="KEGG" id="clec:106666255"/>
<keyword evidence="6" id="KW-1185">Reference proteome</keyword>
<evidence type="ECO:0000313" key="5">
    <source>
        <dbReference type="EnsemblMetazoa" id="XP_014248810.1"/>
    </source>
</evidence>
<dbReference type="Gene3D" id="3.20.20.100">
    <property type="entry name" value="NADP-dependent oxidoreductase domain"/>
    <property type="match status" value="1"/>
</dbReference>
<keyword evidence="3" id="KW-0560">Oxidoreductase</keyword>
<dbReference type="EnsemblMetazoa" id="XM_014393324.2">
    <property type="protein sequence ID" value="XP_014248810.1"/>
    <property type="gene ID" value="LOC106666255"/>
</dbReference>
<dbReference type="Pfam" id="PF00248">
    <property type="entry name" value="Aldo_ket_red"/>
    <property type="match status" value="1"/>
</dbReference>
<dbReference type="PRINTS" id="PR00069">
    <property type="entry name" value="ALDKETRDTASE"/>
</dbReference>
<feature type="domain" description="NADP-dependent oxidoreductase" evidence="4">
    <location>
        <begin position="65"/>
        <end position="338"/>
    </location>
</feature>
<dbReference type="Proteomes" id="UP000494040">
    <property type="component" value="Unassembled WGS sequence"/>
</dbReference>
<dbReference type="InterPro" id="IPR036812">
    <property type="entry name" value="NAD(P)_OxRdtase_dom_sf"/>
</dbReference>
<dbReference type="SUPFAM" id="SSF51430">
    <property type="entry name" value="NAD(P)-linked oxidoreductase"/>
    <property type="match status" value="1"/>
</dbReference>
<protein>
    <recommendedName>
        <fullName evidence="4">NADP-dependent oxidoreductase domain-containing protein</fullName>
    </recommendedName>
</protein>
<dbReference type="FunFam" id="3.20.20.100:FF:000006">
    <property type="entry name" value="Aldo-keto reductase family 1 member A1"/>
    <property type="match status" value="1"/>
</dbReference>
<keyword evidence="2" id="KW-0521">NADP</keyword>
<evidence type="ECO:0000256" key="2">
    <source>
        <dbReference type="ARBA" id="ARBA00022857"/>
    </source>
</evidence>
<dbReference type="InterPro" id="IPR018170">
    <property type="entry name" value="Aldo/ket_reductase_CS"/>
</dbReference>
<evidence type="ECO:0000313" key="6">
    <source>
        <dbReference type="Proteomes" id="UP000494040"/>
    </source>
</evidence>
<accession>A0A8I6RNT5</accession>
<dbReference type="OMA" id="NMERTIV"/>
<sequence>MNFWPAKSIVRLGELSKLSKQAKKRILEILSVSKTEPTVEEAASQLPEIESTTKIETRGLSMPIIGIGTWQIEPIYIESCLSYALDAGYRHIDTAYSYGNEAAIGHALNNMFKADALNREELFITSKLPFYGMSPEGVRHFVGQTLKNLKAGYLDLYLIHYPVGVRYKDGQFTVDPETDHVKIWRALEDEVCKGRIKNLGVSNFNIPQVKKILKFAKIAPANIQVELHLYHQQKEMLSFCADNAIALTAYAPLGSPGLDQFLVSHDLNFSDVPMPLKNPTVVKIARKHKKTPAHVLLRFLIQNGICVIPKSRNPDRIVRNFNVFDFSLDAEDVTALSNLDMNEQGQMFLHVWDGTEDHPEYPFAPPNSDKRN</sequence>
<name>A0A8I6RNT5_CIMLE</name>
<dbReference type="AlphaFoldDB" id="A0A8I6RNT5"/>
<dbReference type="OrthoDB" id="416253at2759"/>
<dbReference type="PANTHER" id="PTHR43827:SF14">
    <property type="entry name" value="NADP-DEPENDENT OXIDOREDUCTASE DOMAIN-CONTAINING PROTEIN"/>
    <property type="match status" value="1"/>
</dbReference>
<evidence type="ECO:0000256" key="3">
    <source>
        <dbReference type="ARBA" id="ARBA00023002"/>
    </source>
</evidence>
<evidence type="ECO:0000256" key="1">
    <source>
        <dbReference type="ARBA" id="ARBA00007905"/>
    </source>
</evidence>
<dbReference type="PROSITE" id="PS00062">
    <property type="entry name" value="ALDOKETO_REDUCTASE_2"/>
    <property type="match status" value="1"/>
</dbReference>
<dbReference type="PROSITE" id="PS00798">
    <property type="entry name" value="ALDOKETO_REDUCTASE_1"/>
    <property type="match status" value="1"/>
</dbReference>
<dbReference type="PANTHER" id="PTHR43827">
    <property type="entry name" value="2,5-DIKETO-D-GLUCONIC ACID REDUCTASE"/>
    <property type="match status" value="1"/>
</dbReference>
<proteinExistence type="inferred from homology"/>